<dbReference type="EMBL" id="JBFNXR010000052">
    <property type="protein sequence ID" value="MEW9856552.1"/>
    <property type="molecule type" value="Genomic_DNA"/>
</dbReference>
<feature type="domain" description="Ketoreductase" evidence="5">
    <location>
        <begin position="6"/>
        <end position="184"/>
    </location>
</feature>
<dbReference type="Pfam" id="PF00106">
    <property type="entry name" value="adh_short"/>
    <property type="match status" value="1"/>
</dbReference>
<dbReference type="EC" id="1.-.-.-" evidence="6"/>
<evidence type="ECO:0000256" key="3">
    <source>
        <dbReference type="ARBA" id="ARBA00023002"/>
    </source>
</evidence>
<dbReference type="InterPro" id="IPR020904">
    <property type="entry name" value="Sc_DH/Rdtase_CS"/>
</dbReference>
<proteinExistence type="inferred from homology"/>
<name>A0ABV3RF19_9SPHN</name>
<dbReference type="PRINTS" id="PR00080">
    <property type="entry name" value="SDRFAMILY"/>
</dbReference>
<evidence type="ECO:0000313" key="7">
    <source>
        <dbReference type="Proteomes" id="UP001556118"/>
    </source>
</evidence>
<protein>
    <submittedName>
        <fullName evidence="6">SDR family oxidoreductase</fullName>
        <ecNumber evidence="6">1.-.-.-</ecNumber>
    </submittedName>
</protein>
<reference evidence="6 7" key="1">
    <citation type="submission" date="2024-06" db="EMBL/GenBank/DDBJ databases">
        <title>Novosphingobium rhizovicinus M1R2S20.</title>
        <authorList>
            <person name="Sun J.-Q."/>
        </authorList>
    </citation>
    <scope>NUCLEOTIDE SEQUENCE [LARGE SCALE GENOMIC DNA]</scope>
    <source>
        <strain evidence="6 7">M1R2S20</strain>
    </source>
</reference>
<comment type="caution">
    <text evidence="6">The sequence shown here is derived from an EMBL/GenBank/DDBJ whole genome shotgun (WGS) entry which is preliminary data.</text>
</comment>
<dbReference type="PANTHER" id="PTHR43391:SF14">
    <property type="entry name" value="DEHYDROGENASE_REDUCTASE SDR FAMILY PROTEIN 7-LIKE"/>
    <property type="match status" value="1"/>
</dbReference>
<dbReference type="Gene3D" id="3.40.50.720">
    <property type="entry name" value="NAD(P)-binding Rossmann-like Domain"/>
    <property type="match status" value="1"/>
</dbReference>
<dbReference type="InterPro" id="IPR036291">
    <property type="entry name" value="NAD(P)-bd_dom_sf"/>
</dbReference>
<dbReference type="SMART" id="SM00822">
    <property type="entry name" value="PKS_KR"/>
    <property type="match status" value="1"/>
</dbReference>
<comment type="similarity">
    <text evidence="1 4">Belongs to the short-chain dehydrogenases/reductases (SDR) family.</text>
</comment>
<evidence type="ECO:0000256" key="1">
    <source>
        <dbReference type="ARBA" id="ARBA00006484"/>
    </source>
</evidence>
<evidence type="ECO:0000313" key="6">
    <source>
        <dbReference type="EMBL" id="MEW9856552.1"/>
    </source>
</evidence>
<keyword evidence="7" id="KW-1185">Reference proteome</keyword>
<keyword evidence="2" id="KW-0521">NADP</keyword>
<dbReference type="PRINTS" id="PR00081">
    <property type="entry name" value="GDHRDH"/>
</dbReference>
<dbReference type="GO" id="GO:0016491">
    <property type="term" value="F:oxidoreductase activity"/>
    <property type="evidence" value="ECO:0007669"/>
    <property type="project" value="UniProtKB-KW"/>
</dbReference>
<accession>A0ABV3RF19</accession>
<dbReference type="SUPFAM" id="SSF51735">
    <property type="entry name" value="NAD(P)-binding Rossmann-fold domains"/>
    <property type="match status" value="1"/>
</dbReference>
<keyword evidence="3 6" id="KW-0560">Oxidoreductase</keyword>
<dbReference type="PANTHER" id="PTHR43391">
    <property type="entry name" value="RETINOL DEHYDROGENASE-RELATED"/>
    <property type="match status" value="1"/>
</dbReference>
<dbReference type="InterPro" id="IPR057326">
    <property type="entry name" value="KR_dom"/>
</dbReference>
<sequence>MDLAGKIAFITGGGGGIGAGIGAALVEKGMRVVLSDIDLDRARKEAEALGQAARAIAIDVTDEQSWAKAKAEVEAELGPVDVLCNNAGIATAPLLLDETPPSLFARIMAINVTGVFNGIRAFAPDMKARGQGHIVNTSSLNGLLAHGTFGAYSASKFAVTGMTDALRQELAPFGVGVSTLYPGLTRSYMSMSEDSAALMADVPEEVRQAQMMDPLWLGRAVARAIENNSEHIITHPSARPEVERRQQVLLSAFGEPAQPEYAG</sequence>
<evidence type="ECO:0000256" key="2">
    <source>
        <dbReference type="ARBA" id="ARBA00022857"/>
    </source>
</evidence>
<evidence type="ECO:0000256" key="4">
    <source>
        <dbReference type="RuleBase" id="RU000363"/>
    </source>
</evidence>
<dbReference type="CDD" id="cd05233">
    <property type="entry name" value="SDR_c"/>
    <property type="match status" value="1"/>
</dbReference>
<dbReference type="RefSeq" id="WP_367775010.1">
    <property type="nucleotide sequence ID" value="NZ_JBFNXR010000052.1"/>
</dbReference>
<gene>
    <name evidence="6" type="ORF">ABUH87_15535</name>
</gene>
<dbReference type="PROSITE" id="PS00061">
    <property type="entry name" value="ADH_SHORT"/>
    <property type="match status" value="1"/>
</dbReference>
<dbReference type="InterPro" id="IPR002347">
    <property type="entry name" value="SDR_fam"/>
</dbReference>
<organism evidence="6 7">
    <name type="scientific">Novosphingobium rhizovicinum</name>
    <dbReference type="NCBI Taxonomy" id="3228928"/>
    <lineage>
        <taxon>Bacteria</taxon>
        <taxon>Pseudomonadati</taxon>
        <taxon>Pseudomonadota</taxon>
        <taxon>Alphaproteobacteria</taxon>
        <taxon>Sphingomonadales</taxon>
        <taxon>Sphingomonadaceae</taxon>
        <taxon>Novosphingobium</taxon>
    </lineage>
</organism>
<dbReference type="Proteomes" id="UP001556118">
    <property type="component" value="Unassembled WGS sequence"/>
</dbReference>
<evidence type="ECO:0000259" key="5">
    <source>
        <dbReference type="SMART" id="SM00822"/>
    </source>
</evidence>